<reference evidence="4 5" key="1">
    <citation type="journal article" date="2017" name="G3 (Bethesda)">
        <title>First Draft Genome Sequence of the Pathogenic Fungus Lomentospora prolificans (Formerly Scedosporium prolificans).</title>
        <authorList>
            <person name="Luo R."/>
            <person name="Zimin A."/>
            <person name="Workman R."/>
            <person name="Fan Y."/>
            <person name="Pertea G."/>
            <person name="Grossman N."/>
            <person name="Wear M.P."/>
            <person name="Jia B."/>
            <person name="Miller H."/>
            <person name="Casadevall A."/>
            <person name="Timp W."/>
            <person name="Zhang S.X."/>
            <person name="Salzberg S.L."/>
        </authorList>
    </citation>
    <scope>NUCLEOTIDE SEQUENCE [LARGE SCALE GENOMIC DNA]</scope>
    <source>
        <strain evidence="4 5">JHH-5317</strain>
    </source>
</reference>
<feature type="compositionally biased region" description="Polar residues" evidence="1">
    <location>
        <begin position="310"/>
        <end position="319"/>
    </location>
</feature>
<keyword evidence="2" id="KW-1133">Transmembrane helix</keyword>
<proteinExistence type="predicted"/>
<dbReference type="VEuPathDB" id="FungiDB:jhhlp_004355"/>
<feature type="chain" id="PRO_5014871969" description="Mid2 domain-containing protein" evidence="3">
    <location>
        <begin position="19"/>
        <end position="425"/>
    </location>
</feature>
<keyword evidence="2" id="KW-0472">Membrane</keyword>
<dbReference type="OrthoDB" id="5347452at2759"/>
<dbReference type="STRING" id="41688.A0A2N3NBC3"/>
<feature type="compositionally biased region" description="Polar residues" evidence="1">
    <location>
        <begin position="377"/>
        <end position="388"/>
    </location>
</feature>
<dbReference type="NCBIfam" id="TIGR01167">
    <property type="entry name" value="LPXTG_anchor"/>
    <property type="match status" value="1"/>
</dbReference>
<feature type="compositionally biased region" description="Polar residues" evidence="1">
    <location>
        <begin position="326"/>
        <end position="356"/>
    </location>
</feature>
<feature type="transmembrane region" description="Helical" evidence="2">
    <location>
        <begin position="244"/>
        <end position="267"/>
    </location>
</feature>
<comment type="caution">
    <text evidence="4">The sequence shown here is derived from an EMBL/GenBank/DDBJ whole genome shotgun (WGS) entry which is preliminary data.</text>
</comment>
<evidence type="ECO:0000256" key="3">
    <source>
        <dbReference type="SAM" id="SignalP"/>
    </source>
</evidence>
<protein>
    <recommendedName>
        <fullName evidence="6">Mid2 domain-containing protein</fullName>
    </recommendedName>
</protein>
<keyword evidence="3" id="KW-0732">Signal</keyword>
<feature type="compositionally biased region" description="Acidic residues" evidence="1">
    <location>
        <begin position="214"/>
        <end position="227"/>
    </location>
</feature>
<keyword evidence="2" id="KW-0812">Transmembrane</keyword>
<accession>A0A2N3NBC3</accession>
<organism evidence="4 5">
    <name type="scientific">Lomentospora prolificans</name>
    <dbReference type="NCBI Taxonomy" id="41688"/>
    <lineage>
        <taxon>Eukaryota</taxon>
        <taxon>Fungi</taxon>
        <taxon>Dikarya</taxon>
        <taxon>Ascomycota</taxon>
        <taxon>Pezizomycotina</taxon>
        <taxon>Sordariomycetes</taxon>
        <taxon>Hypocreomycetidae</taxon>
        <taxon>Microascales</taxon>
        <taxon>Microascaceae</taxon>
        <taxon>Lomentospora</taxon>
    </lineage>
</organism>
<dbReference type="EMBL" id="NLAX01000010">
    <property type="protein sequence ID" value="PKS09734.1"/>
    <property type="molecule type" value="Genomic_DNA"/>
</dbReference>
<name>A0A2N3NBC3_9PEZI</name>
<dbReference type="AlphaFoldDB" id="A0A2N3NBC3"/>
<evidence type="ECO:0000313" key="4">
    <source>
        <dbReference type="EMBL" id="PKS09734.1"/>
    </source>
</evidence>
<gene>
    <name evidence="4" type="ORF">jhhlp_004355</name>
</gene>
<feature type="region of interest" description="Disordered" evidence="1">
    <location>
        <begin position="203"/>
        <end position="240"/>
    </location>
</feature>
<feature type="region of interest" description="Disordered" evidence="1">
    <location>
        <begin position="286"/>
        <end position="425"/>
    </location>
</feature>
<feature type="compositionally biased region" description="Low complexity" evidence="1">
    <location>
        <begin position="390"/>
        <end position="406"/>
    </location>
</feature>
<evidence type="ECO:0008006" key="6">
    <source>
        <dbReference type="Google" id="ProtNLM"/>
    </source>
</evidence>
<evidence type="ECO:0000256" key="2">
    <source>
        <dbReference type="SAM" id="Phobius"/>
    </source>
</evidence>
<evidence type="ECO:0000256" key="1">
    <source>
        <dbReference type="SAM" id="MobiDB-lite"/>
    </source>
</evidence>
<dbReference type="Proteomes" id="UP000233524">
    <property type="component" value="Unassembled WGS sequence"/>
</dbReference>
<dbReference type="InParanoid" id="A0A2N3NBC3"/>
<keyword evidence="5" id="KW-1185">Reference proteome</keyword>
<feature type="signal peptide" evidence="3">
    <location>
        <begin position="1"/>
        <end position="18"/>
    </location>
</feature>
<evidence type="ECO:0000313" key="5">
    <source>
        <dbReference type="Proteomes" id="UP000233524"/>
    </source>
</evidence>
<sequence>MLTLRAAALAAALTSASAHNIPYPHQARETGAFVFPFDQITPWPTQAPEPPAQLVAARADSTTTTVYVGPDNICGYIDGRPGASLYCPAGANCVLFTAQPTMSGAVACCNADACNLRLTCMDYNQVVSSSLCDNGCMVDAFTLKCTNSLRPYCNTASFSSNIFDYWCNDVSISSTQTVLTAYEGQTSRDFSPLALDSTTSLEIPSSTVINGPDPTDDTTDDDDDEETPTPTPTEAPKKKTNAGAIAGGVVGGIAGLGLIGLGAFFLFRKRKNDKTAAAAGGAAGAAAAVPPATGPYPPNNQQPQMAYAQQPGQHPQSVYNPAYAQPGQQFTTTPPAQGWDPSNNGSYYAPSTQQGGLTPVSPDRMNSTSPQDARASTVGSPTLSSTSGFGPYQQGAQQPYAPGQPQIHEAGGPVDHHRGHMHELA</sequence>